<dbReference type="EMBL" id="VBAM01000235">
    <property type="protein sequence ID" value="TMJ11351.1"/>
    <property type="molecule type" value="Genomic_DNA"/>
</dbReference>
<dbReference type="PANTHER" id="PTHR43553">
    <property type="entry name" value="HEAVY METAL TRANSPORTER"/>
    <property type="match status" value="1"/>
</dbReference>
<dbReference type="GO" id="GO:0016887">
    <property type="term" value="F:ATP hydrolysis activity"/>
    <property type="evidence" value="ECO:0007669"/>
    <property type="project" value="InterPro"/>
</dbReference>
<dbReference type="Pfam" id="PF00005">
    <property type="entry name" value="ABC_tran"/>
    <property type="match status" value="1"/>
</dbReference>
<evidence type="ECO:0000256" key="6">
    <source>
        <dbReference type="ARBA" id="ARBA00022840"/>
    </source>
</evidence>
<dbReference type="InterPro" id="IPR003593">
    <property type="entry name" value="AAA+_ATPase"/>
</dbReference>
<comment type="caution">
    <text evidence="10">The sequence shown here is derived from an EMBL/GenBank/DDBJ whole genome shotgun (WGS) entry which is preliminary data.</text>
</comment>
<proteinExistence type="inferred from homology"/>
<name>A0A537LTM3_9BACT</name>
<protein>
    <submittedName>
        <fullName evidence="10">Energy-coupling factor transporter ATPase</fullName>
    </submittedName>
</protein>
<evidence type="ECO:0000256" key="5">
    <source>
        <dbReference type="ARBA" id="ARBA00022741"/>
    </source>
</evidence>
<reference evidence="10 11" key="1">
    <citation type="journal article" date="2019" name="Nat. Microbiol.">
        <title>Mediterranean grassland soil C-N compound turnover is dependent on rainfall and depth, and is mediated by genomically divergent microorganisms.</title>
        <authorList>
            <person name="Diamond S."/>
            <person name="Andeer P.F."/>
            <person name="Li Z."/>
            <person name="Crits-Christoph A."/>
            <person name="Burstein D."/>
            <person name="Anantharaman K."/>
            <person name="Lane K.R."/>
            <person name="Thomas B.C."/>
            <person name="Pan C."/>
            <person name="Northen T.R."/>
            <person name="Banfield J.F."/>
        </authorList>
    </citation>
    <scope>NUCLEOTIDE SEQUENCE [LARGE SCALE GENOMIC DNA]</scope>
    <source>
        <strain evidence="10">NP_5</strain>
    </source>
</reference>
<evidence type="ECO:0000256" key="4">
    <source>
        <dbReference type="ARBA" id="ARBA00022475"/>
    </source>
</evidence>
<evidence type="ECO:0000256" key="1">
    <source>
        <dbReference type="ARBA" id="ARBA00004236"/>
    </source>
</evidence>
<keyword evidence="3" id="KW-0813">Transport</keyword>
<dbReference type="InterPro" id="IPR017871">
    <property type="entry name" value="ABC_transporter-like_CS"/>
</dbReference>
<dbReference type="InterPro" id="IPR050095">
    <property type="entry name" value="ECF_ABC_transporter_ATP-bd"/>
</dbReference>
<feature type="domain" description="ABC transporter" evidence="9">
    <location>
        <begin position="7"/>
        <end position="252"/>
    </location>
</feature>
<evidence type="ECO:0000256" key="8">
    <source>
        <dbReference type="ARBA" id="ARBA00023136"/>
    </source>
</evidence>
<dbReference type="InterPro" id="IPR027417">
    <property type="entry name" value="P-loop_NTPase"/>
</dbReference>
<keyword evidence="7" id="KW-1278">Translocase</keyword>
<dbReference type="SUPFAM" id="SSF52540">
    <property type="entry name" value="P-loop containing nucleoside triphosphate hydrolases"/>
    <property type="match status" value="1"/>
</dbReference>
<evidence type="ECO:0000256" key="2">
    <source>
        <dbReference type="ARBA" id="ARBA00005417"/>
    </source>
</evidence>
<dbReference type="GO" id="GO:0005524">
    <property type="term" value="F:ATP binding"/>
    <property type="evidence" value="ECO:0007669"/>
    <property type="project" value="UniProtKB-KW"/>
</dbReference>
<dbReference type="PROSITE" id="PS00211">
    <property type="entry name" value="ABC_TRANSPORTER_1"/>
    <property type="match status" value="1"/>
</dbReference>
<keyword evidence="6" id="KW-0067">ATP-binding</keyword>
<organism evidence="10 11">
    <name type="scientific">Candidatus Segetimicrobium genomatis</name>
    <dbReference type="NCBI Taxonomy" id="2569760"/>
    <lineage>
        <taxon>Bacteria</taxon>
        <taxon>Bacillati</taxon>
        <taxon>Candidatus Sysuimicrobiota</taxon>
        <taxon>Candidatus Sysuimicrobiia</taxon>
        <taxon>Candidatus Sysuimicrobiales</taxon>
        <taxon>Candidatus Segetimicrobiaceae</taxon>
        <taxon>Candidatus Segetimicrobium</taxon>
    </lineage>
</organism>
<accession>A0A537LTM3</accession>
<keyword evidence="5" id="KW-0547">Nucleotide-binding</keyword>
<dbReference type="AlphaFoldDB" id="A0A537LTM3"/>
<dbReference type="Proteomes" id="UP000320393">
    <property type="component" value="Unassembled WGS sequence"/>
</dbReference>
<evidence type="ECO:0000313" key="10">
    <source>
        <dbReference type="EMBL" id="TMJ11351.1"/>
    </source>
</evidence>
<dbReference type="FunFam" id="3.40.50.300:FF:000224">
    <property type="entry name" value="Energy-coupling factor transporter ATP-binding protein EcfA"/>
    <property type="match status" value="1"/>
</dbReference>
<keyword evidence="8" id="KW-0472">Membrane</keyword>
<evidence type="ECO:0000259" key="9">
    <source>
        <dbReference type="PROSITE" id="PS50893"/>
    </source>
</evidence>
<evidence type="ECO:0000256" key="3">
    <source>
        <dbReference type="ARBA" id="ARBA00022448"/>
    </source>
</evidence>
<dbReference type="SMART" id="SM00382">
    <property type="entry name" value="AAA"/>
    <property type="match status" value="1"/>
</dbReference>
<sequence>MMPDPLVVCDGVEFSYGPAATGRGEVPGGPDERVLRGVSLAVFPGEHLAIIGPNGSGKSTLARHLNGLLRPHRGTVLVRGRDTREPAALRALRQTVGMVFQHPESQMVATIVEDDVAFGPENLAVPSGELHARVREALETVGMWEARDRPPHFLSAGQKQLVAIAGVLAMHPECVVLDEATSMLDPRGRAEVARVVATMRSSGTAVVSITHVMSEAALADRVVVLRDGAVLLSGPPREVFADAAALRRTDLDLPPVADLAGRLHRRFSRFPAGLLTVDEMVRAVEASAPMPG</sequence>
<dbReference type="InterPro" id="IPR015856">
    <property type="entry name" value="ABC_transpr_CbiO/EcfA_su"/>
</dbReference>
<dbReference type="PANTHER" id="PTHR43553:SF24">
    <property type="entry name" value="ENERGY-COUPLING FACTOR TRANSPORTER ATP-BINDING PROTEIN ECFA1"/>
    <property type="match status" value="1"/>
</dbReference>
<dbReference type="Gene3D" id="3.40.50.300">
    <property type="entry name" value="P-loop containing nucleotide triphosphate hydrolases"/>
    <property type="match status" value="1"/>
</dbReference>
<comment type="similarity">
    <text evidence="2">Belongs to the ABC transporter superfamily.</text>
</comment>
<dbReference type="CDD" id="cd03225">
    <property type="entry name" value="ABC_cobalt_CbiO_domain1"/>
    <property type="match status" value="1"/>
</dbReference>
<keyword evidence="4" id="KW-1003">Cell membrane</keyword>
<dbReference type="GO" id="GO:0043190">
    <property type="term" value="C:ATP-binding cassette (ABC) transporter complex"/>
    <property type="evidence" value="ECO:0007669"/>
    <property type="project" value="TreeGrafter"/>
</dbReference>
<dbReference type="NCBIfam" id="TIGR04520">
    <property type="entry name" value="ECF_ATPase_1"/>
    <property type="match status" value="1"/>
</dbReference>
<comment type="subcellular location">
    <subcellularLocation>
        <location evidence="1">Cell membrane</location>
    </subcellularLocation>
</comment>
<gene>
    <name evidence="10" type="ORF">E6H02_07005</name>
</gene>
<evidence type="ECO:0000313" key="11">
    <source>
        <dbReference type="Proteomes" id="UP000320393"/>
    </source>
</evidence>
<evidence type="ECO:0000256" key="7">
    <source>
        <dbReference type="ARBA" id="ARBA00022967"/>
    </source>
</evidence>
<dbReference type="InterPro" id="IPR030947">
    <property type="entry name" value="EcfA_1"/>
</dbReference>
<dbReference type="GO" id="GO:0042626">
    <property type="term" value="F:ATPase-coupled transmembrane transporter activity"/>
    <property type="evidence" value="ECO:0007669"/>
    <property type="project" value="TreeGrafter"/>
</dbReference>
<dbReference type="InterPro" id="IPR003439">
    <property type="entry name" value="ABC_transporter-like_ATP-bd"/>
</dbReference>
<dbReference type="PROSITE" id="PS50893">
    <property type="entry name" value="ABC_TRANSPORTER_2"/>
    <property type="match status" value="1"/>
</dbReference>